<gene>
    <name evidence="2" type="primary">addB</name>
    <name evidence="2" type="ORF">E0D97_00860</name>
</gene>
<dbReference type="InterPro" id="IPR011604">
    <property type="entry name" value="PDDEXK-like_dom_sf"/>
</dbReference>
<dbReference type="InterPro" id="IPR014153">
    <property type="entry name" value="Ds_break_AddB"/>
</dbReference>
<dbReference type="Proteomes" id="UP000291301">
    <property type="component" value="Unassembled WGS sequence"/>
</dbReference>
<evidence type="ECO:0000313" key="2">
    <source>
        <dbReference type="EMBL" id="TCD16026.1"/>
    </source>
</evidence>
<sequence>MAEYVQPRVFTIAPGVPFLPGVASALCEGRLVEGFRFTGDPLQLSAVTIYVPTRRAARELRSAFLDHLGGETVMLPRVKPLGEFDDNADLFEGDGAAAITIPPAIDRGERLLLLGALIGQWTRHLTIDVGSLYGDEDIRTPVSTADAFWLARDLADLMDQFSTGRVAVSDLSALDTSELSEWWKVTLAFLEIMRREWPDILASRNAIDAGEHRNRRLLAEAERLKRNPPPGPVVVAGSTGTIPATAELIAAIARLPMGAVVLPGFDRDMDDASREMLASRDDIASVVGHPQYGLHQLVGRIGISHDAIVPLRSVADAGLEARRLWVAEALRPSGTTHLWSKTREALADTAFEGVALLQAPNEHLEAAAIAAALREAIHEPKATAALVTPDRDLARRVVAELARYGIAATDTGGTPLASTLQGKLLTLVLDVVFGAGDPATLLALLKHPFVRMSALANEHRHWVDLFEVAILRGGTGRIDPGNLADFAAARLVEDERRNPRLTRRLNALSVDEVEGLIAFSRRIEAALEPLCSLRRRSGQVPFPALVGATVEVLETVCRDENRLHRDIYDDENGAVLRAFLSGLMATDVSLSMSAGDWPQAVSALAADVAVKPAPGGHPRISIWGALEARLQTVDLIVMGGLNEGTWPGQTRNDQFLTRGMKAGLGLEPPERRIGLSAHDFQMAMGQRRVILSRSERAEGAPSIASRWLQRMTTYAGEEATRRMQAEGHRYVQIARLLEEGRPTDFAPRPCPAPPLTARPDSISVTEVETLIRDPYAVYAKRVLKLEPLEDLVRDPAAAERGSLFHAIFEALVRERIDPLAPDAPARMVDVAKTLFAEEDYPADIQAVWWPRIEAGVKGIAAWEAGRAAGVRTRLAEADARPTEVATTGVRLRGRADRLDILDGGTVDIIDFKTGSQPSAKAVQALLSPQLPLEGALLRRSAFAEAGAIGISGMLYVKVGSKGDVEAKDVLKGSKEAGDADPEALSEEAWEKLTRMLAYYGKPANGYLSRRMPQKMRGRAGDYDHLARFHEWSAGDGDGDE</sequence>
<dbReference type="OrthoDB" id="9780606at2"/>
<evidence type="ECO:0000259" key="1">
    <source>
        <dbReference type="Pfam" id="PF12705"/>
    </source>
</evidence>
<comment type="caution">
    <text evidence="2">The sequence shown here is derived from an EMBL/GenBank/DDBJ whole genome shotgun (WGS) entry which is preliminary data.</text>
</comment>
<reference evidence="2 3" key="1">
    <citation type="journal article" date="2015" name="Antonie Van Leeuwenhoek">
        <title>Oricola cellulosilytica gen. nov., sp. nov., a cellulose-degrading bacterium of the family Phyllobacteriaceae isolated from surface seashore water, and emended descriptions of Mesorhizobium loti and Phyllobacterium myrsinacearum.</title>
        <authorList>
            <person name="Hameed A."/>
            <person name="Shahina M."/>
            <person name="Lai W.A."/>
            <person name="Lin S.Y."/>
            <person name="Young L.S."/>
            <person name="Liu Y.C."/>
            <person name="Hsu Y.H."/>
            <person name="Young C.C."/>
        </authorList>
    </citation>
    <scope>NUCLEOTIDE SEQUENCE [LARGE SCALE GENOMIC DNA]</scope>
    <source>
        <strain evidence="2 3">KCTC 52183</strain>
    </source>
</reference>
<dbReference type="InterPro" id="IPR027417">
    <property type="entry name" value="P-loop_NTPase"/>
</dbReference>
<dbReference type="NCBIfam" id="TIGR02786">
    <property type="entry name" value="addB_alphas"/>
    <property type="match status" value="1"/>
</dbReference>
<protein>
    <submittedName>
        <fullName evidence="2">Double-strand break repair protein AddB</fullName>
    </submittedName>
</protein>
<evidence type="ECO:0000313" key="3">
    <source>
        <dbReference type="Proteomes" id="UP000291301"/>
    </source>
</evidence>
<organism evidence="2 3">
    <name type="scientific">Oricola cellulosilytica</name>
    <dbReference type="NCBI Taxonomy" id="1429082"/>
    <lineage>
        <taxon>Bacteria</taxon>
        <taxon>Pseudomonadati</taxon>
        <taxon>Pseudomonadota</taxon>
        <taxon>Alphaproteobacteria</taxon>
        <taxon>Hyphomicrobiales</taxon>
        <taxon>Ahrensiaceae</taxon>
        <taxon>Oricola</taxon>
    </lineage>
</organism>
<dbReference type="Gene3D" id="3.90.320.10">
    <property type="match status" value="1"/>
</dbReference>
<accession>A0A4R0PE13</accession>
<name>A0A4R0PE13_9HYPH</name>
<dbReference type="Pfam" id="PF12705">
    <property type="entry name" value="PDDEXK_1"/>
    <property type="match status" value="1"/>
</dbReference>
<feature type="domain" description="PD-(D/E)XK endonuclease-like" evidence="1">
    <location>
        <begin position="761"/>
        <end position="997"/>
    </location>
</feature>
<proteinExistence type="predicted"/>
<dbReference type="InterPro" id="IPR038726">
    <property type="entry name" value="PDDEXK_AddAB-type"/>
</dbReference>
<dbReference type="SUPFAM" id="SSF52540">
    <property type="entry name" value="P-loop containing nucleoside triphosphate hydrolases"/>
    <property type="match status" value="1"/>
</dbReference>
<keyword evidence="3" id="KW-1185">Reference proteome</keyword>
<dbReference type="AlphaFoldDB" id="A0A4R0PE13"/>
<dbReference type="RefSeq" id="WP_131564520.1">
    <property type="nucleotide sequence ID" value="NZ_JAINFK010000001.1"/>
</dbReference>
<dbReference type="EMBL" id="SJST01000001">
    <property type="protein sequence ID" value="TCD16026.1"/>
    <property type="molecule type" value="Genomic_DNA"/>
</dbReference>